<dbReference type="Proteomes" id="UP000807469">
    <property type="component" value="Unassembled WGS sequence"/>
</dbReference>
<keyword evidence="2" id="KW-1185">Reference proteome</keyword>
<comment type="caution">
    <text evidence="1">The sequence shown here is derived from an EMBL/GenBank/DDBJ whole genome shotgun (WGS) entry which is preliminary data.</text>
</comment>
<organism evidence="1 2">
    <name type="scientific">Pholiota conissans</name>
    <dbReference type="NCBI Taxonomy" id="109636"/>
    <lineage>
        <taxon>Eukaryota</taxon>
        <taxon>Fungi</taxon>
        <taxon>Dikarya</taxon>
        <taxon>Basidiomycota</taxon>
        <taxon>Agaricomycotina</taxon>
        <taxon>Agaricomycetes</taxon>
        <taxon>Agaricomycetidae</taxon>
        <taxon>Agaricales</taxon>
        <taxon>Agaricineae</taxon>
        <taxon>Strophariaceae</taxon>
        <taxon>Pholiota</taxon>
    </lineage>
</organism>
<proteinExistence type="predicted"/>
<name>A0A9P6CSX1_9AGAR</name>
<accession>A0A9P6CSX1</accession>
<evidence type="ECO:0000313" key="1">
    <source>
        <dbReference type="EMBL" id="KAF9472495.1"/>
    </source>
</evidence>
<dbReference type="EMBL" id="MU155529">
    <property type="protein sequence ID" value="KAF9472495.1"/>
    <property type="molecule type" value="Genomic_DNA"/>
</dbReference>
<gene>
    <name evidence="1" type="ORF">BDN70DRAFT_475563</name>
</gene>
<sequence>MYGCNEDTAYDFRRIFLHCVPLSSFLSDWHSLGLLSTSMTRLSLCLCHVYGAARLHYCLLLWLMIAHDTGFISAMRCSLIRTHS</sequence>
<protein>
    <submittedName>
        <fullName evidence="1">Uncharacterized protein</fullName>
    </submittedName>
</protein>
<reference evidence="1" key="1">
    <citation type="submission" date="2020-11" db="EMBL/GenBank/DDBJ databases">
        <authorList>
            <consortium name="DOE Joint Genome Institute"/>
            <person name="Ahrendt S."/>
            <person name="Riley R."/>
            <person name="Andreopoulos W."/>
            <person name="Labutti K."/>
            <person name="Pangilinan J."/>
            <person name="Ruiz-Duenas F.J."/>
            <person name="Barrasa J.M."/>
            <person name="Sanchez-Garcia M."/>
            <person name="Camarero S."/>
            <person name="Miyauchi S."/>
            <person name="Serrano A."/>
            <person name="Linde D."/>
            <person name="Babiker R."/>
            <person name="Drula E."/>
            <person name="Ayuso-Fernandez I."/>
            <person name="Pacheco R."/>
            <person name="Padilla G."/>
            <person name="Ferreira P."/>
            <person name="Barriuso J."/>
            <person name="Kellner H."/>
            <person name="Castanera R."/>
            <person name="Alfaro M."/>
            <person name="Ramirez L."/>
            <person name="Pisabarro A.G."/>
            <person name="Kuo A."/>
            <person name="Tritt A."/>
            <person name="Lipzen A."/>
            <person name="He G."/>
            <person name="Yan M."/>
            <person name="Ng V."/>
            <person name="Cullen D."/>
            <person name="Martin F."/>
            <person name="Rosso M.-N."/>
            <person name="Henrissat B."/>
            <person name="Hibbett D."/>
            <person name="Martinez A.T."/>
            <person name="Grigoriev I.V."/>
        </authorList>
    </citation>
    <scope>NUCLEOTIDE SEQUENCE</scope>
    <source>
        <strain evidence="1">CIRM-BRFM 674</strain>
    </source>
</reference>
<evidence type="ECO:0000313" key="2">
    <source>
        <dbReference type="Proteomes" id="UP000807469"/>
    </source>
</evidence>
<dbReference type="AlphaFoldDB" id="A0A9P6CSX1"/>